<feature type="compositionally biased region" description="Basic and acidic residues" evidence="1">
    <location>
        <begin position="386"/>
        <end position="412"/>
    </location>
</feature>
<feature type="compositionally biased region" description="Polar residues" evidence="1">
    <location>
        <begin position="273"/>
        <end position="286"/>
    </location>
</feature>
<feature type="compositionally biased region" description="Basic and acidic residues" evidence="1">
    <location>
        <begin position="181"/>
        <end position="196"/>
    </location>
</feature>
<feature type="compositionally biased region" description="Basic and acidic residues" evidence="1">
    <location>
        <begin position="259"/>
        <end position="272"/>
    </location>
</feature>
<dbReference type="EMBL" id="CP110421">
    <property type="protein sequence ID" value="WAQ80889.1"/>
    <property type="molecule type" value="Genomic_DNA"/>
</dbReference>
<organism evidence="2 3">
    <name type="scientific">Puccinia triticina</name>
    <dbReference type="NCBI Taxonomy" id="208348"/>
    <lineage>
        <taxon>Eukaryota</taxon>
        <taxon>Fungi</taxon>
        <taxon>Dikarya</taxon>
        <taxon>Basidiomycota</taxon>
        <taxon>Pucciniomycotina</taxon>
        <taxon>Pucciniomycetes</taxon>
        <taxon>Pucciniales</taxon>
        <taxon>Pucciniaceae</taxon>
        <taxon>Puccinia</taxon>
    </lineage>
</organism>
<evidence type="ECO:0008006" key="4">
    <source>
        <dbReference type="Google" id="ProtNLM"/>
    </source>
</evidence>
<keyword evidence="3" id="KW-1185">Reference proteome</keyword>
<accession>A0ABY7C861</accession>
<evidence type="ECO:0000313" key="2">
    <source>
        <dbReference type="EMBL" id="WAQ80889.1"/>
    </source>
</evidence>
<gene>
    <name evidence="2" type="ORF">PtA15_1A227</name>
</gene>
<dbReference type="RefSeq" id="XP_053016444.1">
    <property type="nucleotide sequence ID" value="XM_053165232.1"/>
</dbReference>
<feature type="region of interest" description="Disordered" evidence="1">
    <location>
        <begin position="158"/>
        <end position="294"/>
    </location>
</feature>
<name>A0ABY7C861_9BASI</name>
<feature type="compositionally biased region" description="Basic residues" evidence="1">
    <location>
        <begin position="11"/>
        <end position="23"/>
    </location>
</feature>
<feature type="compositionally biased region" description="Polar residues" evidence="1">
    <location>
        <begin position="198"/>
        <end position="212"/>
    </location>
</feature>
<evidence type="ECO:0000313" key="3">
    <source>
        <dbReference type="Proteomes" id="UP001164743"/>
    </source>
</evidence>
<feature type="compositionally biased region" description="Basic and acidic residues" evidence="1">
    <location>
        <begin position="51"/>
        <end position="62"/>
    </location>
</feature>
<feature type="compositionally biased region" description="Polar residues" evidence="1">
    <location>
        <begin position="171"/>
        <end position="180"/>
    </location>
</feature>
<protein>
    <recommendedName>
        <fullName evidence="4">Ribosome biogenesis protein NOP53</fullName>
    </recommendedName>
</protein>
<feature type="compositionally biased region" description="Basic and acidic residues" evidence="1">
    <location>
        <begin position="24"/>
        <end position="34"/>
    </location>
</feature>
<feature type="compositionally biased region" description="Polar residues" evidence="1">
    <location>
        <begin position="63"/>
        <end position="72"/>
    </location>
</feature>
<feature type="region of interest" description="Disordered" evidence="1">
    <location>
        <begin position="379"/>
        <end position="450"/>
    </location>
</feature>
<reference evidence="2" key="1">
    <citation type="submission" date="2022-10" db="EMBL/GenBank/DDBJ databases">
        <title>Puccinia triticina Genome sequencing and assembly.</title>
        <authorList>
            <person name="Li C."/>
        </authorList>
    </citation>
    <scope>NUCLEOTIDE SEQUENCE</scope>
    <source>
        <strain evidence="2">Pt15</strain>
    </source>
</reference>
<feature type="compositionally biased region" description="Polar residues" evidence="1">
    <location>
        <begin position="420"/>
        <end position="446"/>
    </location>
</feature>
<dbReference type="GeneID" id="77806127"/>
<evidence type="ECO:0000256" key="1">
    <source>
        <dbReference type="SAM" id="MobiDB-lite"/>
    </source>
</evidence>
<feature type="region of interest" description="Disordered" evidence="1">
    <location>
        <begin position="1"/>
        <end position="87"/>
    </location>
</feature>
<sequence length="478" mass="53527">MPVNWTSGKAKLAKSKFKKRPKKTWKDDDNDIRKKPLPFRRYLPRAKKLTKRSEPVIRHERASTSGASGSRTEGTKRTEIDDNSETISAGLQLDHHSSSGLQTTTSNHQKIDIARKRRALLALTDWAGLHTPAVPDDFGPHTPAPYSARLRRKALAKITPPEQEIVPNLTDELQSTSQERGLQRDSNIHSNLRDNHPFSLSPSSHDSIASPTPANPRAKNPATKLVPISSSKHVEGSNVLKADNEHKRTARSNITGVESKSRSFTSKDESSRKAPSNQPLFAPSSSKKTDSTVGFRPEVPPWICRMSRSLGFSPPTGISEFEKQRAIEIESQHSLPSNAIEHHITPDLELLIKREISPGPDKHSKRNALYEGVDIGEHLSISQQGKGEKYVDEDSKDSRKWPERQKEGHQRTGDQGGGSRNSVTQQKNNRLVRAGQQTPGQETGDTNADWGWRNLVQKSKNDQFDLLFHDRNDDRRIF</sequence>
<feature type="compositionally biased region" description="Basic residues" evidence="1">
    <location>
        <begin position="35"/>
        <end position="50"/>
    </location>
</feature>
<proteinExistence type="predicted"/>
<dbReference type="Proteomes" id="UP001164743">
    <property type="component" value="Chromosome 1A"/>
</dbReference>